<gene>
    <name evidence="7" type="primary">atsA_40</name>
    <name evidence="7" type="ORF">Q31b_39750</name>
</gene>
<dbReference type="Proteomes" id="UP000315471">
    <property type="component" value="Unassembled WGS sequence"/>
</dbReference>
<dbReference type="InterPro" id="IPR024607">
    <property type="entry name" value="Sulfatase_CS"/>
</dbReference>
<feature type="signal peptide" evidence="5">
    <location>
        <begin position="1"/>
        <end position="22"/>
    </location>
</feature>
<dbReference type="GO" id="GO:0046872">
    <property type="term" value="F:metal ion binding"/>
    <property type="evidence" value="ECO:0007669"/>
    <property type="project" value="UniProtKB-KW"/>
</dbReference>
<dbReference type="EC" id="3.1.6.1" evidence="7"/>
<feature type="domain" description="Sulfatase N-terminal" evidence="6">
    <location>
        <begin position="29"/>
        <end position="294"/>
    </location>
</feature>
<proteinExistence type="inferred from homology"/>
<dbReference type="Gene3D" id="3.40.720.10">
    <property type="entry name" value="Alkaline Phosphatase, subunit A"/>
    <property type="match status" value="1"/>
</dbReference>
<dbReference type="EMBL" id="SJPY01000006">
    <property type="protein sequence ID" value="TWU38897.1"/>
    <property type="molecule type" value="Genomic_DNA"/>
</dbReference>
<evidence type="ECO:0000256" key="3">
    <source>
        <dbReference type="ARBA" id="ARBA00022801"/>
    </source>
</evidence>
<comment type="caution">
    <text evidence="7">The sequence shown here is derived from an EMBL/GenBank/DDBJ whole genome shotgun (WGS) entry which is preliminary data.</text>
</comment>
<dbReference type="GO" id="GO:0004065">
    <property type="term" value="F:arylsulfatase activity"/>
    <property type="evidence" value="ECO:0007669"/>
    <property type="project" value="UniProtKB-EC"/>
</dbReference>
<comment type="similarity">
    <text evidence="1">Belongs to the sulfatase family.</text>
</comment>
<dbReference type="OrthoDB" id="9783154at2"/>
<dbReference type="PROSITE" id="PS00523">
    <property type="entry name" value="SULFATASE_1"/>
    <property type="match status" value="1"/>
</dbReference>
<evidence type="ECO:0000259" key="6">
    <source>
        <dbReference type="Pfam" id="PF00884"/>
    </source>
</evidence>
<dbReference type="Pfam" id="PF00884">
    <property type="entry name" value="Sulfatase"/>
    <property type="match status" value="1"/>
</dbReference>
<dbReference type="SUPFAM" id="SSF53649">
    <property type="entry name" value="Alkaline phosphatase-like"/>
    <property type="match status" value="1"/>
</dbReference>
<evidence type="ECO:0000313" key="7">
    <source>
        <dbReference type="EMBL" id="TWU38897.1"/>
    </source>
</evidence>
<reference evidence="7 8" key="1">
    <citation type="submission" date="2019-02" db="EMBL/GenBank/DDBJ databases">
        <title>Deep-cultivation of Planctomycetes and their phenomic and genomic characterization uncovers novel biology.</title>
        <authorList>
            <person name="Wiegand S."/>
            <person name="Jogler M."/>
            <person name="Boedeker C."/>
            <person name="Pinto D."/>
            <person name="Vollmers J."/>
            <person name="Rivas-Marin E."/>
            <person name="Kohn T."/>
            <person name="Peeters S.H."/>
            <person name="Heuer A."/>
            <person name="Rast P."/>
            <person name="Oberbeckmann S."/>
            <person name="Bunk B."/>
            <person name="Jeske O."/>
            <person name="Meyerdierks A."/>
            <person name="Storesund J.E."/>
            <person name="Kallscheuer N."/>
            <person name="Luecker S."/>
            <person name="Lage O.M."/>
            <person name="Pohl T."/>
            <person name="Merkel B.J."/>
            <person name="Hornburger P."/>
            <person name="Mueller R.-W."/>
            <person name="Bruemmer F."/>
            <person name="Labrenz M."/>
            <person name="Spormann A.M."/>
            <person name="Op Den Camp H."/>
            <person name="Overmann J."/>
            <person name="Amann R."/>
            <person name="Jetten M.S.M."/>
            <person name="Mascher T."/>
            <person name="Medema M.H."/>
            <person name="Devos D.P."/>
            <person name="Kaster A.-K."/>
            <person name="Ovreas L."/>
            <person name="Rohde M."/>
            <person name="Galperin M.Y."/>
            <person name="Jogler C."/>
        </authorList>
    </citation>
    <scope>NUCLEOTIDE SEQUENCE [LARGE SCALE GENOMIC DNA]</scope>
    <source>
        <strain evidence="7 8">Q31b</strain>
    </source>
</reference>
<sequence length="303" mass="33769" precursor="true">MKFSPTIISVLLLIVSATVCTAQQGANQPNVLFIFGDDWGYGDLGCYGHTELATPNLDKLASQGTKYTQFHVTSGVCSPSRTSVITGHFPARHRVHGHFAGNVPNARRGMPNWLDETLPVYLPRLMREAGYKTGHFGKWHLGGGGLPHGDLSAPEPAPELKEYGYDEPRVWNGNGPTWNGDQLWPTTRYMDDDRVWVQNSSRLAVDATIDFIERNRDKGPVFVNLWLKDPHGPIWPSEEQKEPYKHLDADKEKYYAVITDADHHIGRLMKALNQMGIEENTLVMFSSDNGPSPNSTLNELAGC</sequence>
<feature type="chain" id="PRO_5022962580" evidence="5">
    <location>
        <begin position="23"/>
        <end position="303"/>
    </location>
</feature>
<name>A0A5C6DSJ0_9BACT</name>
<keyword evidence="4" id="KW-0106">Calcium</keyword>
<accession>A0A5C6DSJ0</accession>
<dbReference type="PANTHER" id="PTHR42693:SF33">
    <property type="entry name" value="ARYLSULFATASE"/>
    <property type="match status" value="1"/>
</dbReference>
<dbReference type="AlphaFoldDB" id="A0A5C6DSJ0"/>
<protein>
    <submittedName>
        <fullName evidence="7">Arylsulfatase</fullName>
        <ecNumber evidence="7">3.1.6.1</ecNumber>
    </submittedName>
</protein>
<dbReference type="PANTHER" id="PTHR42693">
    <property type="entry name" value="ARYLSULFATASE FAMILY MEMBER"/>
    <property type="match status" value="1"/>
</dbReference>
<evidence type="ECO:0000256" key="1">
    <source>
        <dbReference type="ARBA" id="ARBA00008779"/>
    </source>
</evidence>
<dbReference type="InterPro" id="IPR000917">
    <property type="entry name" value="Sulfatase_N"/>
</dbReference>
<keyword evidence="3 7" id="KW-0378">Hydrolase</keyword>
<dbReference type="RefSeq" id="WP_146601191.1">
    <property type="nucleotide sequence ID" value="NZ_SJPY01000006.1"/>
</dbReference>
<evidence type="ECO:0000256" key="5">
    <source>
        <dbReference type="SAM" id="SignalP"/>
    </source>
</evidence>
<keyword evidence="8" id="KW-1185">Reference proteome</keyword>
<keyword evidence="5" id="KW-0732">Signal</keyword>
<keyword evidence="2" id="KW-0479">Metal-binding</keyword>
<organism evidence="7 8">
    <name type="scientific">Novipirellula aureliae</name>
    <dbReference type="NCBI Taxonomy" id="2527966"/>
    <lineage>
        <taxon>Bacteria</taxon>
        <taxon>Pseudomonadati</taxon>
        <taxon>Planctomycetota</taxon>
        <taxon>Planctomycetia</taxon>
        <taxon>Pirellulales</taxon>
        <taxon>Pirellulaceae</taxon>
        <taxon>Novipirellula</taxon>
    </lineage>
</organism>
<dbReference type="InterPro" id="IPR050738">
    <property type="entry name" value="Sulfatase"/>
</dbReference>
<evidence type="ECO:0000313" key="8">
    <source>
        <dbReference type="Proteomes" id="UP000315471"/>
    </source>
</evidence>
<evidence type="ECO:0000256" key="4">
    <source>
        <dbReference type="ARBA" id="ARBA00022837"/>
    </source>
</evidence>
<dbReference type="InterPro" id="IPR017850">
    <property type="entry name" value="Alkaline_phosphatase_core_sf"/>
</dbReference>
<dbReference type="CDD" id="cd16022">
    <property type="entry name" value="sulfatase_like"/>
    <property type="match status" value="1"/>
</dbReference>
<evidence type="ECO:0000256" key="2">
    <source>
        <dbReference type="ARBA" id="ARBA00022723"/>
    </source>
</evidence>